<dbReference type="RefSeq" id="WP_218139846.1">
    <property type="nucleotide sequence ID" value="NZ_FOCI01000007.1"/>
</dbReference>
<dbReference type="Pfam" id="PF03328">
    <property type="entry name" value="HpcH_HpaI"/>
    <property type="match status" value="1"/>
</dbReference>
<evidence type="ECO:0000259" key="7">
    <source>
        <dbReference type="Pfam" id="PF03328"/>
    </source>
</evidence>
<evidence type="ECO:0000256" key="3">
    <source>
        <dbReference type="ARBA" id="ARBA00022723"/>
    </source>
</evidence>
<feature type="domain" description="HpcH/HpaI aldolase/citrate lyase" evidence="7">
    <location>
        <begin position="6"/>
        <end position="222"/>
    </location>
</feature>
<name>A0A1H8CMK4_9RHOB</name>
<dbReference type="GO" id="GO:0000287">
    <property type="term" value="F:magnesium ion binding"/>
    <property type="evidence" value="ECO:0007669"/>
    <property type="project" value="TreeGrafter"/>
</dbReference>
<dbReference type="InterPro" id="IPR005000">
    <property type="entry name" value="Aldolase/citrate-lyase_domain"/>
</dbReference>
<dbReference type="EMBL" id="FOCI01000007">
    <property type="protein sequence ID" value="SEM95307.1"/>
    <property type="molecule type" value="Genomic_DNA"/>
</dbReference>
<dbReference type="InterPro" id="IPR011206">
    <property type="entry name" value="Citrate_lyase_beta/mcl1/mcl2"/>
</dbReference>
<dbReference type="GO" id="GO:0006107">
    <property type="term" value="P:oxaloacetate metabolic process"/>
    <property type="evidence" value="ECO:0007669"/>
    <property type="project" value="TreeGrafter"/>
</dbReference>
<evidence type="ECO:0000313" key="9">
    <source>
        <dbReference type="Proteomes" id="UP000199585"/>
    </source>
</evidence>
<dbReference type="Proteomes" id="UP000199585">
    <property type="component" value="Unassembled WGS sequence"/>
</dbReference>
<keyword evidence="9" id="KW-1185">Reference proteome</keyword>
<dbReference type="SUPFAM" id="SSF51621">
    <property type="entry name" value="Phosphoenolpyruvate/pyruvate domain"/>
    <property type="match status" value="1"/>
</dbReference>
<feature type="binding site" evidence="6">
    <location>
        <position position="149"/>
    </location>
    <ligand>
        <name>Mg(2+)</name>
        <dbReference type="ChEBI" id="CHEBI:18420"/>
    </ligand>
</feature>
<evidence type="ECO:0000256" key="1">
    <source>
        <dbReference type="ARBA" id="ARBA00001946"/>
    </source>
</evidence>
<dbReference type="PANTHER" id="PTHR32308:SF0">
    <property type="entry name" value="HPCH_HPAI ALDOLASE_CITRATE LYASE DOMAIN-CONTAINING PROTEIN"/>
    <property type="match status" value="1"/>
</dbReference>
<gene>
    <name evidence="8" type="ORF">SAMN04488003_1076</name>
</gene>
<dbReference type="InterPro" id="IPR040442">
    <property type="entry name" value="Pyrv_kinase-like_dom_sf"/>
</dbReference>
<protein>
    <submittedName>
        <fullName evidence="8">Citrate lyase subunit beta / citryl-CoA lyase</fullName>
    </submittedName>
</protein>
<keyword evidence="8" id="KW-0456">Lyase</keyword>
<comment type="cofactor">
    <cofactor evidence="1">
        <name>Mg(2+)</name>
        <dbReference type="ChEBI" id="CHEBI:18420"/>
    </cofactor>
</comment>
<comment type="similarity">
    <text evidence="2">Belongs to the HpcH/HpaI aldolase family.</text>
</comment>
<proteinExistence type="inferred from homology"/>
<keyword evidence="3 6" id="KW-0479">Metal-binding</keyword>
<evidence type="ECO:0000256" key="6">
    <source>
        <dbReference type="PIRSR" id="PIRSR015582-2"/>
    </source>
</evidence>
<evidence type="ECO:0000256" key="2">
    <source>
        <dbReference type="ARBA" id="ARBA00005568"/>
    </source>
</evidence>
<evidence type="ECO:0000256" key="5">
    <source>
        <dbReference type="PIRSR" id="PIRSR015582-1"/>
    </source>
</evidence>
<feature type="binding site" evidence="6">
    <location>
        <position position="122"/>
    </location>
    <ligand>
        <name>Mg(2+)</name>
        <dbReference type="ChEBI" id="CHEBI:18420"/>
    </ligand>
</feature>
<evidence type="ECO:0000313" key="8">
    <source>
        <dbReference type="EMBL" id="SEM95307.1"/>
    </source>
</evidence>
<organism evidence="8 9">
    <name type="scientific">Loktanella fryxellensis</name>
    <dbReference type="NCBI Taxonomy" id="245187"/>
    <lineage>
        <taxon>Bacteria</taxon>
        <taxon>Pseudomonadati</taxon>
        <taxon>Pseudomonadota</taxon>
        <taxon>Alphaproteobacteria</taxon>
        <taxon>Rhodobacterales</taxon>
        <taxon>Roseobacteraceae</taxon>
        <taxon>Loktanella</taxon>
    </lineage>
</organism>
<evidence type="ECO:0000256" key="4">
    <source>
        <dbReference type="ARBA" id="ARBA00022842"/>
    </source>
</evidence>
<dbReference type="PANTHER" id="PTHR32308">
    <property type="entry name" value="LYASE BETA SUBUNIT, PUTATIVE (AFU_ORTHOLOGUE AFUA_4G13030)-RELATED"/>
    <property type="match status" value="1"/>
</dbReference>
<feature type="binding site" evidence="5">
    <location>
        <position position="65"/>
    </location>
    <ligand>
        <name>substrate</name>
    </ligand>
</feature>
<feature type="binding site" evidence="5">
    <location>
        <position position="122"/>
    </location>
    <ligand>
        <name>substrate</name>
    </ligand>
</feature>
<reference evidence="8 9" key="1">
    <citation type="submission" date="2016-10" db="EMBL/GenBank/DDBJ databases">
        <authorList>
            <person name="de Groot N.N."/>
        </authorList>
    </citation>
    <scope>NUCLEOTIDE SEQUENCE [LARGE SCALE GENOMIC DNA]</scope>
    <source>
        <strain evidence="8 9">DSM 16213</strain>
    </source>
</reference>
<accession>A0A1H8CMK4</accession>
<dbReference type="PIRSF" id="PIRSF015582">
    <property type="entry name" value="Cit_lyase_B"/>
    <property type="match status" value="1"/>
</dbReference>
<dbReference type="InterPro" id="IPR015813">
    <property type="entry name" value="Pyrv/PenolPyrv_kinase-like_dom"/>
</dbReference>
<sequence>MTLWHRSFLFVPGDSAHKQDKARGSGADALILDLEDSVAADAKDAARTQTARWLEEGAPMARLVRVNALSTGRTADDVAQTAPGRPDGYVLPKCEGVTDIAALAAMIAQAGLDVPILVIATETVRAVRRLMSQDWAHPALGGVTWGAEDLAADLGALANRDAHGDWLPPFALARTLALLAAKDSGVAAIDGPFTGLGDTMGLQAASRAAFTMGFDGKLAIHPAQVPTINRAFTPSDDQIAHARRVVDAMSGTGVAALDGQMLDQPHLRQAERILARTDR</sequence>
<dbReference type="STRING" id="245187.SAMN04488003_1076"/>
<keyword evidence="4 6" id="KW-0460">Magnesium</keyword>
<dbReference type="Gene3D" id="3.20.20.60">
    <property type="entry name" value="Phosphoenolpyruvate-binding domains"/>
    <property type="match status" value="1"/>
</dbReference>
<dbReference type="GO" id="GO:0016829">
    <property type="term" value="F:lyase activity"/>
    <property type="evidence" value="ECO:0007669"/>
    <property type="project" value="UniProtKB-KW"/>
</dbReference>
<dbReference type="AlphaFoldDB" id="A0A1H8CMK4"/>